<organism evidence="1 2">
    <name type="scientific">Eleusine coracana subsp. coracana</name>
    <dbReference type="NCBI Taxonomy" id="191504"/>
    <lineage>
        <taxon>Eukaryota</taxon>
        <taxon>Viridiplantae</taxon>
        <taxon>Streptophyta</taxon>
        <taxon>Embryophyta</taxon>
        <taxon>Tracheophyta</taxon>
        <taxon>Spermatophyta</taxon>
        <taxon>Magnoliopsida</taxon>
        <taxon>Liliopsida</taxon>
        <taxon>Poales</taxon>
        <taxon>Poaceae</taxon>
        <taxon>PACMAD clade</taxon>
        <taxon>Chloridoideae</taxon>
        <taxon>Cynodonteae</taxon>
        <taxon>Eleusininae</taxon>
        <taxon>Eleusine</taxon>
    </lineage>
</organism>
<gene>
    <name evidence="1" type="primary">ga03624</name>
    <name evidence="1" type="ORF">PR202_ga03624</name>
</gene>
<dbReference type="EMBL" id="BQKI01000002">
    <property type="protein sequence ID" value="GJM87648.1"/>
    <property type="molecule type" value="Genomic_DNA"/>
</dbReference>
<dbReference type="AlphaFoldDB" id="A0AAV5BPV0"/>
<reference evidence="1" key="2">
    <citation type="submission" date="2021-12" db="EMBL/GenBank/DDBJ databases">
        <title>Resequencing data analysis of finger millet.</title>
        <authorList>
            <person name="Hatakeyama M."/>
            <person name="Aluri S."/>
            <person name="Balachadran M.T."/>
            <person name="Sivarajan S.R."/>
            <person name="Poveda L."/>
            <person name="Shimizu-Inatsugi R."/>
            <person name="Schlapbach R."/>
            <person name="Sreeman S.M."/>
            <person name="Shimizu K.K."/>
        </authorList>
    </citation>
    <scope>NUCLEOTIDE SEQUENCE</scope>
</reference>
<evidence type="ECO:0000313" key="2">
    <source>
        <dbReference type="Proteomes" id="UP001054889"/>
    </source>
</evidence>
<protein>
    <submittedName>
        <fullName evidence="1">Uncharacterized protein</fullName>
    </submittedName>
</protein>
<dbReference type="PANTHER" id="PTHR33116:SF86">
    <property type="entry name" value="REVERSE TRANSCRIPTASE DOMAIN-CONTAINING PROTEIN"/>
    <property type="match status" value="1"/>
</dbReference>
<keyword evidence="2" id="KW-1185">Reference proteome</keyword>
<evidence type="ECO:0000313" key="1">
    <source>
        <dbReference type="EMBL" id="GJM87648.1"/>
    </source>
</evidence>
<dbReference type="Proteomes" id="UP001054889">
    <property type="component" value="Unassembled WGS sequence"/>
</dbReference>
<sequence length="95" mass="10681">MKEEICETLNIMTEALNDTYLGLPAMVGAERSDCFKHLVDRVRTKTKGWKSKVLSMGGKEVLIKLIAEAMPVYAMMIFKIPKNICKGILDTIAQF</sequence>
<dbReference type="PANTHER" id="PTHR33116">
    <property type="entry name" value="REVERSE TRANSCRIPTASE ZINC-BINDING DOMAIN-CONTAINING PROTEIN-RELATED-RELATED"/>
    <property type="match status" value="1"/>
</dbReference>
<accession>A0AAV5BPV0</accession>
<reference evidence="1" key="1">
    <citation type="journal article" date="2018" name="DNA Res.">
        <title>Multiple hybrid de novo genome assembly of finger millet, an orphan allotetraploid crop.</title>
        <authorList>
            <person name="Hatakeyama M."/>
            <person name="Aluri S."/>
            <person name="Balachadran M.T."/>
            <person name="Sivarajan S.R."/>
            <person name="Patrignani A."/>
            <person name="Gruter S."/>
            <person name="Poveda L."/>
            <person name="Shimizu-Inatsugi R."/>
            <person name="Baeten J."/>
            <person name="Francoijs K.J."/>
            <person name="Nataraja K.N."/>
            <person name="Reddy Y.A.N."/>
            <person name="Phadnis S."/>
            <person name="Ravikumar R.L."/>
            <person name="Schlapbach R."/>
            <person name="Sreeman S.M."/>
            <person name="Shimizu K.K."/>
        </authorList>
    </citation>
    <scope>NUCLEOTIDE SEQUENCE</scope>
</reference>
<proteinExistence type="predicted"/>
<comment type="caution">
    <text evidence="1">The sequence shown here is derived from an EMBL/GenBank/DDBJ whole genome shotgun (WGS) entry which is preliminary data.</text>
</comment>
<name>A0AAV5BPV0_ELECO</name>